<feature type="transmembrane region" description="Helical" evidence="1">
    <location>
        <begin position="200"/>
        <end position="221"/>
    </location>
</feature>
<accession>A0AA91Z2Q3</accession>
<feature type="transmembrane region" description="Helical" evidence="1">
    <location>
        <begin position="12"/>
        <end position="33"/>
    </location>
</feature>
<comment type="caution">
    <text evidence="2">The sequence shown here is derived from an EMBL/GenBank/DDBJ whole genome shotgun (WGS) entry which is preliminary data.</text>
</comment>
<dbReference type="EMBL" id="NPBQ01000004">
    <property type="protein sequence ID" value="PAD85193.1"/>
    <property type="molecule type" value="Genomic_DNA"/>
</dbReference>
<feature type="transmembrane region" description="Helical" evidence="1">
    <location>
        <begin position="176"/>
        <end position="194"/>
    </location>
</feature>
<feature type="transmembrane region" description="Helical" evidence="1">
    <location>
        <begin position="57"/>
        <end position="75"/>
    </location>
</feature>
<evidence type="ECO:0000313" key="2">
    <source>
        <dbReference type="EMBL" id="PAD85193.1"/>
    </source>
</evidence>
<proteinExistence type="predicted"/>
<keyword evidence="1" id="KW-0472">Membrane</keyword>
<dbReference type="InterPro" id="IPR004761">
    <property type="entry name" value="Spore_GerAB"/>
</dbReference>
<dbReference type="GO" id="GO:0016020">
    <property type="term" value="C:membrane"/>
    <property type="evidence" value="ECO:0007669"/>
    <property type="project" value="InterPro"/>
</dbReference>
<name>A0AA91Z2Q3_NIACI</name>
<feature type="transmembrane region" description="Helical" evidence="1">
    <location>
        <begin position="142"/>
        <end position="164"/>
    </location>
</feature>
<dbReference type="Pfam" id="PF03845">
    <property type="entry name" value="Spore_permease"/>
    <property type="match status" value="1"/>
</dbReference>
<reference evidence="2 3" key="1">
    <citation type="submission" date="2017-07" db="EMBL/GenBank/DDBJ databases">
        <title>Isolation and whole genome analysis of endospore-forming bacteria from heroin.</title>
        <authorList>
            <person name="Kalinowski J."/>
            <person name="Ahrens B."/>
            <person name="Al-Dilaimi A."/>
            <person name="Winkler A."/>
            <person name="Wibberg D."/>
            <person name="Schleenbecker U."/>
            <person name="Ruckert C."/>
            <person name="Wolfel R."/>
            <person name="Grass G."/>
        </authorList>
    </citation>
    <scope>NUCLEOTIDE SEQUENCE [LARGE SCALE GENOMIC DNA]</scope>
    <source>
        <strain evidence="2 3">7521-2</strain>
    </source>
</reference>
<keyword evidence="1" id="KW-0812">Transmembrane</keyword>
<sequence length="230" mass="26232">MFAVQQFRLFSMGILSTILCPIVIFLGFFISFANTENKNYELLLPVLENGFMPVSKGLIYTLLPIIELFVILFLSSIVKKSITKKQLFVLNVLIIGLMIGPTIGAIVEFGAELASQYRYPAYEQWRLIAIGKYISHTDFFAIYQWLSGGVVRISLFVLLTSLIFTKDEKNSKLLTFLYIFLFIALLIPVDQSIFSEVVFLYFRPVSLVLLIIQIVSLTLFIGKRKKVTRS</sequence>
<dbReference type="Proteomes" id="UP000216961">
    <property type="component" value="Unassembled WGS sequence"/>
</dbReference>
<dbReference type="GO" id="GO:0009847">
    <property type="term" value="P:spore germination"/>
    <property type="evidence" value="ECO:0007669"/>
    <property type="project" value="InterPro"/>
</dbReference>
<gene>
    <name evidence="2" type="ORF">CHH57_00520</name>
</gene>
<evidence type="ECO:0000256" key="1">
    <source>
        <dbReference type="SAM" id="Phobius"/>
    </source>
</evidence>
<keyword evidence="1" id="KW-1133">Transmembrane helix</keyword>
<feature type="transmembrane region" description="Helical" evidence="1">
    <location>
        <begin position="87"/>
        <end position="107"/>
    </location>
</feature>
<evidence type="ECO:0000313" key="3">
    <source>
        <dbReference type="Proteomes" id="UP000216961"/>
    </source>
</evidence>
<dbReference type="AlphaFoldDB" id="A0AA91Z2Q3"/>
<organism evidence="2 3">
    <name type="scientific">Niallia circulans</name>
    <name type="common">Bacillus circulans</name>
    <dbReference type="NCBI Taxonomy" id="1397"/>
    <lineage>
        <taxon>Bacteria</taxon>
        <taxon>Bacillati</taxon>
        <taxon>Bacillota</taxon>
        <taxon>Bacilli</taxon>
        <taxon>Bacillales</taxon>
        <taxon>Bacillaceae</taxon>
        <taxon>Niallia</taxon>
    </lineage>
</organism>
<protein>
    <submittedName>
        <fullName evidence="2">Uncharacterized protein</fullName>
    </submittedName>
</protein>